<dbReference type="PRINTS" id="PR00398">
    <property type="entry name" value="STRDHORMONER"/>
</dbReference>
<keyword evidence="9 10" id="KW-0539">Nucleus</keyword>
<keyword evidence="5 10" id="KW-0805">Transcription regulation</keyword>
<accession>A0ABD0LKB3</accession>
<keyword evidence="2 10" id="KW-0479">Metal-binding</keyword>
<evidence type="ECO:0000256" key="8">
    <source>
        <dbReference type="ARBA" id="ARBA00023170"/>
    </source>
</evidence>
<dbReference type="PROSITE" id="PS00031">
    <property type="entry name" value="NUCLEAR_REC_DBD_1"/>
    <property type="match status" value="1"/>
</dbReference>
<feature type="region of interest" description="Disordered" evidence="11">
    <location>
        <begin position="418"/>
        <end position="445"/>
    </location>
</feature>
<comment type="subcellular location">
    <subcellularLocation>
        <location evidence="1 10">Nucleus</location>
    </subcellularLocation>
</comment>
<dbReference type="Gene3D" id="3.30.50.10">
    <property type="entry name" value="Erythroid Transcription Factor GATA-1, subunit A"/>
    <property type="match status" value="1"/>
</dbReference>
<evidence type="ECO:0000256" key="9">
    <source>
        <dbReference type="ARBA" id="ARBA00023242"/>
    </source>
</evidence>
<keyword evidence="3 10" id="KW-0863">Zinc-finger</keyword>
<dbReference type="SMART" id="SM00430">
    <property type="entry name" value="HOLI"/>
    <property type="match status" value="1"/>
</dbReference>
<protein>
    <submittedName>
        <fullName evidence="14">Uncharacterized protein</fullName>
    </submittedName>
</protein>
<feature type="non-terminal residue" evidence="14">
    <location>
        <position position="1"/>
    </location>
</feature>
<evidence type="ECO:0000313" key="14">
    <source>
        <dbReference type="EMBL" id="KAK7499961.1"/>
    </source>
</evidence>
<dbReference type="PROSITE" id="PS51843">
    <property type="entry name" value="NR_LBD"/>
    <property type="match status" value="1"/>
</dbReference>
<dbReference type="GO" id="GO:0005634">
    <property type="term" value="C:nucleus"/>
    <property type="evidence" value="ECO:0007669"/>
    <property type="project" value="UniProtKB-SubCell"/>
</dbReference>
<dbReference type="SUPFAM" id="SSF48508">
    <property type="entry name" value="Nuclear receptor ligand-binding domain"/>
    <property type="match status" value="1"/>
</dbReference>
<evidence type="ECO:0000313" key="15">
    <source>
        <dbReference type="Proteomes" id="UP001519460"/>
    </source>
</evidence>
<feature type="region of interest" description="Disordered" evidence="11">
    <location>
        <begin position="39"/>
        <end position="60"/>
    </location>
</feature>
<keyword evidence="6 10" id="KW-0238">DNA-binding</keyword>
<proteinExistence type="inferred from homology"/>
<keyword evidence="15" id="KW-1185">Reference proteome</keyword>
<feature type="compositionally biased region" description="Polar residues" evidence="11">
    <location>
        <begin position="431"/>
        <end position="445"/>
    </location>
</feature>
<feature type="domain" description="Nuclear receptor" evidence="12">
    <location>
        <begin position="201"/>
        <end position="276"/>
    </location>
</feature>
<dbReference type="InterPro" id="IPR050274">
    <property type="entry name" value="Nuclear_hormone_rcpt_NR2"/>
</dbReference>
<comment type="caution">
    <text evidence="14">The sequence shown here is derived from an EMBL/GenBank/DDBJ whole genome shotgun (WGS) entry which is preliminary data.</text>
</comment>
<organism evidence="14 15">
    <name type="scientific">Batillaria attramentaria</name>
    <dbReference type="NCBI Taxonomy" id="370345"/>
    <lineage>
        <taxon>Eukaryota</taxon>
        <taxon>Metazoa</taxon>
        <taxon>Spiralia</taxon>
        <taxon>Lophotrochozoa</taxon>
        <taxon>Mollusca</taxon>
        <taxon>Gastropoda</taxon>
        <taxon>Caenogastropoda</taxon>
        <taxon>Sorbeoconcha</taxon>
        <taxon>Cerithioidea</taxon>
        <taxon>Batillariidae</taxon>
        <taxon>Batillaria</taxon>
    </lineage>
</organism>
<evidence type="ECO:0000256" key="4">
    <source>
        <dbReference type="ARBA" id="ARBA00022833"/>
    </source>
</evidence>
<evidence type="ECO:0000259" key="12">
    <source>
        <dbReference type="PROSITE" id="PS51030"/>
    </source>
</evidence>
<dbReference type="GO" id="GO:0003677">
    <property type="term" value="F:DNA binding"/>
    <property type="evidence" value="ECO:0007669"/>
    <property type="project" value="UniProtKB-KW"/>
</dbReference>
<evidence type="ECO:0000256" key="10">
    <source>
        <dbReference type="RuleBase" id="RU004334"/>
    </source>
</evidence>
<name>A0ABD0LKB3_9CAEN</name>
<comment type="similarity">
    <text evidence="10">Belongs to the nuclear hormone receptor family.</text>
</comment>
<dbReference type="SMART" id="SM00399">
    <property type="entry name" value="ZnF_C4"/>
    <property type="match status" value="1"/>
</dbReference>
<dbReference type="Gene3D" id="1.10.565.10">
    <property type="entry name" value="Retinoid X Receptor"/>
    <property type="match status" value="1"/>
</dbReference>
<evidence type="ECO:0000256" key="7">
    <source>
        <dbReference type="ARBA" id="ARBA00023163"/>
    </source>
</evidence>
<dbReference type="InterPro" id="IPR001628">
    <property type="entry name" value="Znf_hrmn_rcpt"/>
</dbReference>
<dbReference type="EMBL" id="JACVVK020000040">
    <property type="protein sequence ID" value="KAK7499961.1"/>
    <property type="molecule type" value="Genomic_DNA"/>
</dbReference>
<sequence>RYQRRASVLRPPFPDSTRAEKLTDDSFLVTRQRGLKECMASEKTSKKSATTTSPRGARQQQQLVVMETGGSVGSEQMIHVINPSLSGPSGSGAQGGVTLPIALAQGSLIPVSFTTSQNSGGQAVMSNGTQVVVSAVSPADLASKLKDAAQVVQVPTGALSTIDWASKLKELQHAQRLERLREEQRAVQDKVTQKHQFEQKYEPCVVCGDRASGRHYGAISCEGCKGFFKRSIRKQLGYACRGTRDCPVTKLHRNRCQYCRLQKCLAVGMRSESVQQERRPHDHKDKVPVTVATSTQRIYIRKDFNSPSAAIPTFSPKSEPGEDVKYGSLLANLQERVIQTDQGMVVLSSQMSPCTSANTDLSTLASVVTTLATMGKESEDNPQSAVDALTAAEGGDTGVSETSDSVAKAFDTLAKACQSPPVHQGGDAGETSMTESSMDHSNVSTDSTDASFIVDLEGPLLTEANFQFTLTTPSPMPAYLNIHYICESASRLLFLSMHWTRSLPCFQMLSAELQTTLVRWCWSELFTLGLAQCSQIMCLPTILAAILNHLQTSLQNGDDKVGQEKVKSVMDHIVRLQDYISSINQLHVTPAEFAYLKALVLFSPDNPNLSSKRQVELLQDRMQREFVQMLQTNATSTTDASAAAARAARLSLRLLPLKTFIATTMEELFFAGLIGNVQIDNIIPYILRMETAEYNLHMAGQSLSVPGVAATTPVPATTTQMDSAASVVAQFTSPNLNGGSAQQ</sequence>
<dbReference type="InterPro" id="IPR001723">
    <property type="entry name" value="Nuclear_hrmn_rcpt"/>
</dbReference>
<dbReference type="AlphaFoldDB" id="A0ABD0LKB3"/>
<dbReference type="SUPFAM" id="SSF57716">
    <property type="entry name" value="Glucocorticoid receptor-like (DNA-binding domain)"/>
    <property type="match status" value="1"/>
</dbReference>
<dbReference type="InterPro" id="IPR000536">
    <property type="entry name" value="Nucl_hrmn_rcpt_lig-bd"/>
</dbReference>
<dbReference type="InterPro" id="IPR013088">
    <property type="entry name" value="Znf_NHR/GATA"/>
</dbReference>
<gene>
    <name evidence="14" type="ORF">BaRGS_00008809</name>
</gene>
<dbReference type="PANTHER" id="PTHR24083">
    <property type="entry name" value="NUCLEAR HORMONE RECEPTOR"/>
    <property type="match status" value="1"/>
</dbReference>
<evidence type="ECO:0000256" key="2">
    <source>
        <dbReference type="ARBA" id="ARBA00022723"/>
    </source>
</evidence>
<dbReference type="PRINTS" id="PR00047">
    <property type="entry name" value="STROIDFINGER"/>
</dbReference>
<evidence type="ECO:0000256" key="1">
    <source>
        <dbReference type="ARBA" id="ARBA00004123"/>
    </source>
</evidence>
<dbReference type="FunFam" id="3.30.50.10:FF:000015">
    <property type="entry name" value="Nuclear receptor subfamily 2, group C, member 1"/>
    <property type="match status" value="1"/>
</dbReference>
<dbReference type="Pfam" id="PF00105">
    <property type="entry name" value="zf-C4"/>
    <property type="match status" value="1"/>
</dbReference>
<keyword evidence="4 10" id="KW-0862">Zinc</keyword>
<dbReference type="Pfam" id="PF00104">
    <property type="entry name" value="Hormone_recep"/>
    <property type="match status" value="1"/>
</dbReference>
<dbReference type="FunFam" id="1.10.565.10:FF:000041">
    <property type="entry name" value="Nuclear hormone receptor HR78"/>
    <property type="match status" value="1"/>
</dbReference>
<dbReference type="GO" id="GO:0008270">
    <property type="term" value="F:zinc ion binding"/>
    <property type="evidence" value="ECO:0007669"/>
    <property type="project" value="UniProtKB-KW"/>
</dbReference>
<dbReference type="PROSITE" id="PS51030">
    <property type="entry name" value="NUCLEAR_REC_DBD_2"/>
    <property type="match status" value="1"/>
</dbReference>
<evidence type="ECO:0000256" key="11">
    <source>
        <dbReference type="SAM" id="MobiDB-lite"/>
    </source>
</evidence>
<keyword evidence="8 10" id="KW-0675">Receptor</keyword>
<reference evidence="14 15" key="1">
    <citation type="journal article" date="2023" name="Sci. Data">
        <title>Genome assembly of the Korean intertidal mud-creeper Batillaria attramentaria.</title>
        <authorList>
            <person name="Patra A.K."/>
            <person name="Ho P.T."/>
            <person name="Jun S."/>
            <person name="Lee S.J."/>
            <person name="Kim Y."/>
            <person name="Won Y.J."/>
        </authorList>
    </citation>
    <scope>NUCLEOTIDE SEQUENCE [LARGE SCALE GENOMIC DNA]</scope>
    <source>
        <strain evidence="14">Wonlab-2016</strain>
    </source>
</reference>
<evidence type="ECO:0000259" key="13">
    <source>
        <dbReference type="PROSITE" id="PS51843"/>
    </source>
</evidence>
<evidence type="ECO:0000256" key="3">
    <source>
        <dbReference type="ARBA" id="ARBA00022771"/>
    </source>
</evidence>
<evidence type="ECO:0000256" key="5">
    <source>
        <dbReference type="ARBA" id="ARBA00023015"/>
    </source>
</evidence>
<evidence type="ECO:0000256" key="6">
    <source>
        <dbReference type="ARBA" id="ARBA00023125"/>
    </source>
</evidence>
<keyword evidence="7 10" id="KW-0804">Transcription</keyword>
<feature type="domain" description="NR LBD" evidence="13">
    <location>
        <begin position="439"/>
        <end position="690"/>
    </location>
</feature>
<feature type="region of interest" description="Disordered" evidence="11">
    <location>
        <begin position="1"/>
        <end position="21"/>
    </location>
</feature>
<dbReference type="Proteomes" id="UP001519460">
    <property type="component" value="Unassembled WGS sequence"/>
</dbReference>
<dbReference type="InterPro" id="IPR035500">
    <property type="entry name" value="NHR-like_dom_sf"/>
</dbReference>